<dbReference type="AlphaFoldDB" id="K4ANH4"/>
<accession>K4ANH4</accession>
<protein>
    <recommendedName>
        <fullName evidence="4">Secreted protein</fullName>
    </recommendedName>
</protein>
<organism evidence="2 3">
    <name type="scientific">Setaria italica</name>
    <name type="common">Foxtail millet</name>
    <name type="synonym">Panicum italicum</name>
    <dbReference type="NCBI Taxonomy" id="4555"/>
    <lineage>
        <taxon>Eukaryota</taxon>
        <taxon>Viridiplantae</taxon>
        <taxon>Streptophyta</taxon>
        <taxon>Embryophyta</taxon>
        <taxon>Tracheophyta</taxon>
        <taxon>Spermatophyta</taxon>
        <taxon>Magnoliopsida</taxon>
        <taxon>Liliopsida</taxon>
        <taxon>Poales</taxon>
        <taxon>Poaceae</taxon>
        <taxon>PACMAD clade</taxon>
        <taxon>Panicoideae</taxon>
        <taxon>Panicodae</taxon>
        <taxon>Paniceae</taxon>
        <taxon>Cenchrinae</taxon>
        <taxon>Setaria</taxon>
    </lineage>
</organism>
<sequence length="75" mass="8801">MMFTFSLFVCWQLDVYVWQVGSINSVTSLTWDRGQFFMHSALQLMAGFRRVIDAGRQKAFGRVCCWLESQWHVCS</sequence>
<dbReference type="EMBL" id="AGNK02006128">
    <property type="status" value="NOT_ANNOTATED_CDS"/>
    <property type="molecule type" value="Genomic_DNA"/>
</dbReference>
<dbReference type="Gramene" id="KQK92555">
    <property type="protein sequence ID" value="KQK92555"/>
    <property type="gene ID" value="SETIT_040471mg"/>
</dbReference>
<reference evidence="2" key="2">
    <citation type="submission" date="2018-08" db="UniProtKB">
        <authorList>
            <consortium name="EnsemblPlants"/>
        </authorList>
    </citation>
    <scope>IDENTIFICATION</scope>
    <source>
        <strain evidence="2">Yugu1</strain>
    </source>
</reference>
<evidence type="ECO:0000256" key="1">
    <source>
        <dbReference type="SAM" id="SignalP"/>
    </source>
</evidence>
<feature type="signal peptide" evidence="1">
    <location>
        <begin position="1"/>
        <end position="22"/>
    </location>
</feature>
<keyword evidence="3" id="KW-1185">Reference proteome</keyword>
<proteinExistence type="predicted"/>
<feature type="chain" id="PRO_5010129183" description="Secreted protein" evidence="1">
    <location>
        <begin position="23"/>
        <end position="75"/>
    </location>
</feature>
<evidence type="ECO:0008006" key="4">
    <source>
        <dbReference type="Google" id="ProtNLM"/>
    </source>
</evidence>
<reference evidence="3" key="1">
    <citation type="journal article" date="2012" name="Nat. Biotechnol.">
        <title>Reference genome sequence of the model plant Setaria.</title>
        <authorList>
            <person name="Bennetzen J.L."/>
            <person name="Schmutz J."/>
            <person name="Wang H."/>
            <person name="Percifield R."/>
            <person name="Hawkins J."/>
            <person name="Pontaroli A.C."/>
            <person name="Estep M."/>
            <person name="Feng L."/>
            <person name="Vaughn J.N."/>
            <person name="Grimwood J."/>
            <person name="Jenkins J."/>
            <person name="Barry K."/>
            <person name="Lindquist E."/>
            <person name="Hellsten U."/>
            <person name="Deshpande S."/>
            <person name="Wang X."/>
            <person name="Wu X."/>
            <person name="Mitros T."/>
            <person name="Triplett J."/>
            <person name="Yang X."/>
            <person name="Ye C.Y."/>
            <person name="Mauro-Herrera M."/>
            <person name="Wang L."/>
            <person name="Li P."/>
            <person name="Sharma M."/>
            <person name="Sharma R."/>
            <person name="Ronald P.C."/>
            <person name="Panaud O."/>
            <person name="Kellogg E.A."/>
            <person name="Brutnell T.P."/>
            <person name="Doust A.N."/>
            <person name="Tuskan G.A."/>
            <person name="Rokhsar D."/>
            <person name="Devos K.M."/>
        </authorList>
    </citation>
    <scope>NUCLEOTIDE SEQUENCE [LARGE SCALE GENOMIC DNA]</scope>
    <source>
        <strain evidence="3">cv. Yugu1</strain>
    </source>
</reference>
<name>K4ANH4_SETIT</name>
<dbReference type="HOGENOM" id="CLU_2675778_0_0_1"/>
<dbReference type="EnsemblPlants" id="KQK92555">
    <property type="protein sequence ID" value="KQK92555"/>
    <property type="gene ID" value="SETIT_040471mg"/>
</dbReference>
<evidence type="ECO:0000313" key="3">
    <source>
        <dbReference type="Proteomes" id="UP000004995"/>
    </source>
</evidence>
<dbReference type="Proteomes" id="UP000004995">
    <property type="component" value="Unassembled WGS sequence"/>
</dbReference>
<dbReference type="InParanoid" id="K4ANH4"/>
<keyword evidence="1" id="KW-0732">Signal</keyword>
<evidence type="ECO:0000313" key="2">
    <source>
        <dbReference type="EnsemblPlants" id="KQK92555"/>
    </source>
</evidence>